<evidence type="ECO:0000313" key="1">
    <source>
        <dbReference type="EMBL" id="CAH1711002.1"/>
    </source>
</evidence>
<proteinExistence type="predicted"/>
<name>A0A9P0IPD2_APHGO</name>
<protein>
    <submittedName>
        <fullName evidence="1">Uncharacterized protein</fullName>
    </submittedName>
</protein>
<organism evidence="1 2">
    <name type="scientific">Aphis gossypii</name>
    <name type="common">Cotton aphid</name>
    <dbReference type="NCBI Taxonomy" id="80765"/>
    <lineage>
        <taxon>Eukaryota</taxon>
        <taxon>Metazoa</taxon>
        <taxon>Ecdysozoa</taxon>
        <taxon>Arthropoda</taxon>
        <taxon>Hexapoda</taxon>
        <taxon>Insecta</taxon>
        <taxon>Pterygota</taxon>
        <taxon>Neoptera</taxon>
        <taxon>Paraneoptera</taxon>
        <taxon>Hemiptera</taxon>
        <taxon>Sternorrhyncha</taxon>
        <taxon>Aphidomorpha</taxon>
        <taxon>Aphidoidea</taxon>
        <taxon>Aphididae</taxon>
        <taxon>Aphidini</taxon>
        <taxon>Aphis</taxon>
        <taxon>Aphis</taxon>
    </lineage>
</organism>
<evidence type="ECO:0000313" key="2">
    <source>
        <dbReference type="Proteomes" id="UP001154329"/>
    </source>
</evidence>
<keyword evidence="2" id="KW-1185">Reference proteome</keyword>
<sequence>MILLYFSARPKRIRGICRTRGGGGKYYIHGSNTVRDWSACANAHIITRTRTQQCDSIKILKKIKYIRKTTNEPPRPAPNTLHRAHVHTAPLEVGSWDARLTCAGSTIYIIIIFFFLHLYLDPPPSPTITTLGLTISLSVSPRKGTVFPEDDHQTLYCSTYSRPGAIVFF</sequence>
<dbReference type="AlphaFoldDB" id="A0A9P0IPD2"/>
<gene>
    <name evidence="1" type="ORF">APHIGO_LOCUS1440</name>
</gene>
<accession>A0A9P0IPD2</accession>
<reference evidence="1" key="2">
    <citation type="submission" date="2022-10" db="EMBL/GenBank/DDBJ databases">
        <authorList>
            <consortium name="ENA_rothamsted_submissions"/>
            <consortium name="culmorum"/>
            <person name="King R."/>
        </authorList>
    </citation>
    <scope>NUCLEOTIDE SEQUENCE</scope>
</reference>
<dbReference type="Proteomes" id="UP001154329">
    <property type="component" value="Chromosome 1"/>
</dbReference>
<dbReference type="EMBL" id="OU899034">
    <property type="protein sequence ID" value="CAH1711002.1"/>
    <property type="molecule type" value="Genomic_DNA"/>
</dbReference>
<reference evidence="1" key="1">
    <citation type="submission" date="2022-02" db="EMBL/GenBank/DDBJ databases">
        <authorList>
            <person name="King R."/>
        </authorList>
    </citation>
    <scope>NUCLEOTIDE SEQUENCE</scope>
</reference>